<dbReference type="GeneID" id="129135374"/>
<proteinExistence type="predicted"/>
<sequence length="188" mass="20720">MFSCCFPTLRGCCFRNGGSESLFRQCRRRLIPHPRRLSPVVIRRIQVPQDSLGQALAGQATPEIPLGLQLHTVLVQEIRELIEAQTCAPGPCAEVRALPAPAVEPEPAWEEAPPERALELQGAPAKDQTNEELPEITEVPENIKRRLGRRVPAATPAPRGSLLLQAWMRVHSWPSRLFAPNVLPGTGP</sequence>
<accession>A0A2I3SYI2</accession>
<evidence type="ECO:0008006" key="3">
    <source>
        <dbReference type="Google" id="ProtNLM"/>
    </source>
</evidence>
<dbReference type="GeneTree" id="ENSGT00390000011755"/>
<name>A0A2I3SYI2_PANTR</name>
<dbReference type="Ensembl" id="ENSPTRT00000079123.1">
    <property type="protein sequence ID" value="ENSPTRP00000082058.1"/>
    <property type="gene ID" value="ENSPTRG00000046385.1"/>
</dbReference>
<dbReference type="KEGG" id="ptr:129135374"/>
<dbReference type="InParanoid" id="A0A2I3SYI2"/>
<reference evidence="1" key="2">
    <citation type="submission" date="2025-08" db="UniProtKB">
        <authorList>
            <consortium name="Ensembl"/>
        </authorList>
    </citation>
    <scope>IDENTIFICATION</scope>
</reference>
<dbReference type="FunCoup" id="A0A2I3SYI2">
    <property type="interactions" value="5"/>
</dbReference>
<dbReference type="OMA" id="IEAQTCA"/>
<gene>
    <name evidence="1" type="primary">LOC129135374</name>
</gene>
<dbReference type="AlphaFoldDB" id="A0A2I3SYI2"/>
<protein>
    <recommendedName>
        <fullName evidence="3">CMT1A duplicated region transcript 15</fullName>
    </recommendedName>
</protein>
<reference evidence="1 2" key="1">
    <citation type="journal article" date="2005" name="Nature">
        <title>Initial sequence of the chimpanzee genome and comparison with the human genome.</title>
        <authorList>
            <consortium name="Chimpanzee sequencing and analysis consortium"/>
        </authorList>
    </citation>
    <scope>NUCLEOTIDE SEQUENCE [LARGE SCALE GENOMIC DNA]</scope>
</reference>
<dbReference type="PANTHER" id="PTHR16471:SF3">
    <property type="entry name" value="CMT1A DUPLICATED REGION TRANSCRIPT 15 PROTEIN"/>
    <property type="match status" value="1"/>
</dbReference>
<dbReference type="EMBL" id="AACZ04060282">
    <property type="status" value="NOT_ANNOTATED_CDS"/>
    <property type="molecule type" value="Genomic_DNA"/>
</dbReference>
<evidence type="ECO:0000313" key="2">
    <source>
        <dbReference type="Proteomes" id="UP000002277"/>
    </source>
</evidence>
<dbReference type="Bgee" id="ENSPTRG00000046385">
    <property type="expression patterns" value="Expressed in testis and 1 other cell type or tissue"/>
</dbReference>
<dbReference type="Proteomes" id="UP000002277">
    <property type="component" value="Chromosome 17"/>
</dbReference>
<organism evidence="1 2">
    <name type="scientific">Pan troglodytes</name>
    <name type="common">Chimpanzee</name>
    <dbReference type="NCBI Taxonomy" id="9598"/>
    <lineage>
        <taxon>Eukaryota</taxon>
        <taxon>Metazoa</taxon>
        <taxon>Chordata</taxon>
        <taxon>Craniata</taxon>
        <taxon>Vertebrata</taxon>
        <taxon>Euteleostomi</taxon>
        <taxon>Mammalia</taxon>
        <taxon>Eutheria</taxon>
        <taxon>Euarchontoglires</taxon>
        <taxon>Primates</taxon>
        <taxon>Haplorrhini</taxon>
        <taxon>Catarrhini</taxon>
        <taxon>Hominidae</taxon>
        <taxon>Pan</taxon>
    </lineage>
</organism>
<keyword evidence="2" id="KW-1185">Reference proteome</keyword>
<dbReference type="PANTHER" id="PTHR16471">
    <property type="entry name" value="CMT1A DUPLICATED REGION TRANSCRIPT 15 PROTEIN-LIKE PROTEIN"/>
    <property type="match status" value="1"/>
</dbReference>
<reference evidence="1" key="3">
    <citation type="submission" date="2025-09" db="UniProtKB">
        <authorList>
            <consortium name="Ensembl"/>
        </authorList>
    </citation>
    <scope>IDENTIFICATION</scope>
</reference>
<evidence type="ECO:0000313" key="1">
    <source>
        <dbReference type="Ensembl" id="ENSPTRP00000082058.1"/>
    </source>
</evidence>
<dbReference type="RefSeq" id="XP_054526281.1">
    <property type="nucleotide sequence ID" value="XM_054670306.2"/>
</dbReference>
<dbReference type="PaxDb" id="9598-ENSPTRP00000050919"/>